<dbReference type="EMBL" id="JABWTA010000001">
    <property type="protein sequence ID" value="NVE95499.1"/>
    <property type="molecule type" value="Genomic_DNA"/>
</dbReference>
<accession>A0A850HCM5</accession>
<dbReference type="AlphaFoldDB" id="A0A850HCM5"/>
<feature type="transmembrane region" description="Helical" evidence="1">
    <location>
        <begin position="92"/>
        <end position="111"/>
    </location>
</feature>
<organism evidence="2 3">
    <name type="scientific">Altererythrobacter lutimaris</name>
    <dbReference type="NCBI Taxonomy" id="2743979"/>
    <lineage>
        <taxon>Bacteria</taxon>
        <taxon>Pseudomonadati</taxon>
        <taxon>Pseudomonadota</taxon>
        <taxon>Alphaproteobacteria</taxon>
        <taxon>Sphingomonadales</taxon>
        <taxon>Erythrobacteraceae</taxon>
        <taxon>Altererythrobacter</taxon>
    </lineage>
</organism>
<evidence type="ECO:0000313" key="2">
    <source>
        <dbReference type="EMBL" id="NVE95499.1"/>
    </source>
</evidence>
<dbReference type="RefSeq" id="WP_176273712.1">
    <property type="nucleotide sequence ID" value="NZ_JABWTA010000001.1"/>
</dbReference>
<keyword evidence="3" id="KW-1185">Reference proteome</keyword>
<feature type="transmembrane region" description="Helical" evidence="1">
    <location>
        <begin position="183"/>
        <end position="209"/>
    </location>
</feature>
<protein>
    <submittedName>
        <fullName evidence="2">Uncharacterized protein</fullName>
    </submittedName>
</protein>
<dbReference type="Proteomes" id="UP000546031">
    <property type="component" value="Unassembled WGS sequence"/>
</dbReference>
<gene>
    <name evidence="2" type="ORF">HUO12_11370</name>
</gene>
<name>A0A850HCM5_9SPHN</name>
<feature type="transmembrane region" description="Helical" evidence="1">
    <location>
        <begin position="65"/>
        <end position="85"/>
    </location>
</feature>
<keyword evidence="1" id="KW-1133">Transmembrane helix</keyword>
<comment type="caution">
    <text evidence="2">The sequence shown here is derived from an EMBL/GenBank/DDBJ whole genome shotgun (WGS) entry which is preliminary data.</text>
</comment>
<feature type="transmembrane region" description="Helical" evidence="1">
    <location>
        <begin position="241"/>
        <end position="259"/>
    </location>
</feature>
<evidence type="ECO:0000313" key="3">
    <source>
        <dbReference type="Proteomes" id="UP000546031"/>
    </source>
</evidence>
<keyword evidence="1" id="KW-0472">Membrane</keyword>
<reference evidence="2 3" key="1">
    <citation type="submission" date="2020-06" db="EMBL/GenBank/DDBJ databases">
        <title>Altererythrobacter lutimaris sp. nov., a marine bacterium isolated from a tidal flat.</title>
        <authorList>
            <person name="Kim D."/>
            <person name="Yoo Y."/>
            <person name="Kim J.-J."/>
        </authorList>
    </citation>
    <scope>NUCLEOTIDE SEQUENCE [LARGE SCALE GENOMIC DNA]</scope>
    <source>
        <strain evidence="2 3">JGD-16</strain>
    </source>
</reference>
<proteinExistence type="predicted"/>
<keyword evidence="1" id="KW-0812">Transmembrane</keyword>
<feature type="transmembrane region" description="Helical" evidence="1">
    <location>
        <begin position="148"/>
        <end position="171"/>
    </location>
</feature>
<feature type="transmembrane region" description="Helical" evidence="1">
    <location>
        <begin position="21"/>
        <end position="45"/>
    </location>
</feature>
<sequence length="277" mass="31221">MAISRERDLISNLSQLLPKHWSATARVIEIVLLLAPFVLVAGLLAAKSINHWQYWHIFVEEDGPIEWLTVLIYLTAFPLAMVLAAKLVRQKLKAHGVLVGILAFGFFFIGMEEISWGQRVLGIATPDGLAEINRQQELNLHNLGSTSFFLDAAFLFVSGYGMTAFLWMPAVARRLFQGKFRTLGALLTPPGFLATFFAPVFFLFAYYVANPFLVETFGDSWRFAPRPDEGYFMLSRDQEPVECIMAIGFLLFTIWLLLLERAGVWRAYSSAAEAETI</sequence>
<evidence type="ECO:0000256" key="1">
    <source>
        <dbReference type="SAM" id="Phobius"/>
    </source>
</evidence>